<feature type="compositionally biased region" description="Low complexity" evidence="1">
    <location>
        <begin position="223"/>
        <end position="238"/>
    </location>
</feature>
<proteinExistence type="predicted"/>
<feature type="compositionally biased region" description="Basic and acidic residues" evidence="1">
    <location>
        <begin position="887"/>
        <end position="908"/>
    </location>
</feature>
<feature type="region of interest" description="Disordered" evidence="1">
    <location>
        <begin position="840"/>
        <end position="970"/>
    </location>
</feature>
<feature type="compositionally biased region" description="Polar residues" evidence="1">
    <location>
        <begin position="239"/>
        <end position="250"/>
    </location>
</feature>
<feature type="compositionally biased region" description="Basic and acidic residues" evidence="1">
    <location>
        <begin position="922"/>
        <end position="952"/>
    </location>
</feature>
<name>A0A212LQF4_9HYPH</name>
<accession>A0A212LQF4</accession>
<evidence type="ECO:0000313" key="2">
    <source>
        <dbReference type="EMBL" id="SCM79773.1"/>
    </source>
</evidence>
<protein>
    <submittedName>
        <fullName evidence="2">Uncharacterized protein</fullName>
    </submittedName>
</protein>
<reference evidence="2" key="1">
    <citation type="submission" date="2016-08" db="EMBL/GenBank/DDBJ databases">
        <authorList>
            <person name="Seilhamer J.J."/>
        </authorList>
    </citation>
    <scope>NUCLEOTIDE SEQUENCE</scope>
    <source>
        <strain evidence="2">86</strain>
    </source>
</reference>
<organism evidence="2">
    <name type="scientific">uncultured Pleomorphomonas sp</name>
    <dbReference type="NCBI Taxonomy" id="442121"/>
    <lineage>
        <taxon>Bacteria</taxon>
        <taxon>Pseudomonadati</taxon>
        <taxon>Pseudomonadota</taxon>
        <taxon>Alphaproteobacteria</taxon>
        <taxon>Hyphomicrobiales</taxon>
        <taxon>Pleomorphomonadaceae</taxon>
        <taxon>Pleomorphomonas</taxon>
        <taxon>environmental samples</taxon>
    </lineage>
</organism>
<evidence type="ECO:0000256" key="1">
    <source>
        <dbReference type="SAM" id="MobiDB-lite"/>
    </source>
</evidence>
<gene>
    <name evidence="2" type="ORF">KL86PLE_90632</name>
</gene>
<feature type="region of interest" description="Disordered" evidence="1">
    <location>
        <begin position="166"/>
        <end position="256"/>
    </location>
</feature>
<feature type="compositionally biased region" description="Polar residues" evidence="1">
    <location>
        <begin position="864"/>
        <end position="886"/>
    </location>
</feature>
<dbReference type="AlphaFoldDB" id="A0A212LQF4"/>
<sequence length="970" mass="104100">MLTPDNYDAYKGRQRRDDDARKQFQTVAQLEDDGTPRTDALLSEQVADLTGNKPAPEEVVRDNREAFCKVVDDAEMDALRTSAPKLFDYLSNPKNPPVAREHYPSLVAIEQAANKAIDASRRPIGGAFWPGLQLASASIPAVSAPIGDAEVSPPILAANSGKPVPVPLPRPMEAPTAAANPPVGAGVTDSIPAETPENADVPNAGAPAVSGPVASPSAPQNNAGVPTAAVPGAAPAGTEQINVPPSTSSEGVKPGATAPVVGGTEAKAPERGSPVAISPEQDKLISAVAGGNQGSLYYLHLSIDQHPGIRRHEAHRLVDQMAYGLVGRKAAERELRALFASAGQPSGAPAGNEAYTGPDATAWERGRYDAYPLPSLTDPLNMFRPPAPYDGAVFEAPKPTAPNGPIPIGSWTVAANSELISPEYAKGLIRWAITSYGQAEEFIGQLSEPSPEKIREIEDIANAIAYAKIQDYDKLRVMASQQYFYYYKDLYRELDSVVFEHKDPKKVLEYLNGVRLDTQSSARRHQASGEYWQNYARTEWAATPGQENSLASLAGEATPDILAALSIPRIAGAIGLALYGALRSGGAGVSKAREAGASEVVQTEAGWWNAGWGALSSLPFAEKVAKIPFVKNALGRTAGTLLTAGMEGVQQATQKTGENLISWWKFDKNQEWLEGTGGAFLGGAISSYFGNVIGQVHASGRNYTALKSISSESSSWRASGQDLEVLRDFVGEKLKGEPAEYLYISPDEFFVGMKEIGAEPREVFRKIKGAPISDFDTAVSTGGDLRIPTASYLVDFAGMKEGEAMLRHLRLDPSDMPWAVAEKYNEEVRKALEEITKEAPQWRAKLDTGTEPVAASTGVPTDKPSPTSANGPSLDTRSTNPPSDSSRQTHEKGKTQQQKRNEARREAEAQQQADGAKIRQNNADKKREASRQHKVAKEERKRAFWKTQKELSEGPAPSTDKDTLMRSISP</sequence>
<dbReference type="EMBL" id="FMJD01000013">
    <property type="protein sequence ID" value="SCM79773.1"/>
    <property type="molecule type" value="Genomic_DNA"/>
</dbReference>
<feature type="region of interest" description="Disordered" evidence="1">
    <location>
        <begin position="1"/>
        <end position="21"/>
    </location>
</feature>
<dbReference type="RefSeq" id="WP_288198742.1">
    <property type="nucleotide sequence ID" value="NZ_LT608334.1"/>
</dbReference>
<feature type="compositionally biased region" description="Basic and acidic residues" evidence="1">
    <location>
        <begin position="8"/>
        <end position="21"/>
    </location>
</feature>